<evidence type="ECO:0000313" key="4">
    <source>
        <dbReference type="EMBL" id="MET3791321.1"/>
    </source>
</evidence>
<name>A0ABV2MX13_9HYPH</name>
<reference evidence="4 5" key="1">
    <citation type="submission" date="2024-06" db="EMBL/GenBank/DDBJ databases">
        <title>Genomic Encyclopedia of Type Strains, Phase IV (KMG-IV): sequencing the most valuable type-strain genomes for metagenomic binning, comparative biology and taxonomic classification.</title>
        <authorList>
            <person name="Goeker M."/>
        </authorList>
    </citation>
    <scope>NUCLEOTIDE SEQUENCE [LARGE SCALE GENOMIC DNA]</scope>
    <source>
        <strain evidence="4 5">DSM 27865</strain>
    </source>
</reference>
<dbReference type="Pfam" id="PF19305">
    <property type="entry name" value="MmgE_PrpD_C"/>
    <property type="match status" value="1"/>
</dbReference>
<evidence type="ECO:0000259" key="2">
    <source>
        <dbReference type="Pfam" id="PF03972"/>
    </source>
</evidence>
<evidence type="ECO:0000259" key="3">
    <source>
        <dbReference type="Pfam" id="PF19305"/>
    </source>
</evidence>
<organism evidence="4 5">
    <name type="scientific">Aquamicrobium terrae</name>
    <dbReference type="NCBI Taxonomy" id="1324945"/>
    <lineage>
        <taxon>Bacteria</taxon>
        <taxon>Pseudomonadati</taxon>
        <taxon>Pseudomonadota</taxon>
        <taxon>Alphaproteobacteria</taxon>
        <taxon>Hyphomicrobiales</taxon>
        <taxon>Phyllobacteriaceae</taxon>
        <taxon>Aquamicrobium</taxon>
    </lineage>
</organism>
<comment type="caution">
    <text evidence="4">The sequence shown here is derived from an EMBL/GenBank/DDBJ whole genome shotgun (WGS) entry which is preliminary data.</text>
</comment>
<feature type="domain" description="MmgE/PrpD C-terminal" evidence="3">
    <location>
        <begin position="267"/>
        <end position="421"/>
    </location>
</feature>
<dbReference type="PANTHER" id="PTHR16943:SF8">
    <property type="entry name" value="2-METHYLCITRATE DEHYDRATASE"/>
    <property type="match status" value="1"/>
</dbReference>
<dbReference type="SUPFAM" id="SSF103378">
    <property type="entry name" value="2-methylcitrate dehydratase PrpD"/>
    <property type="match status" value="1"/>
</dbReference>
<dbReference type="PANTHER" id="PTHR16943">
    <property type="entry name" value="2-METHYLCITRATE DEHYDRATASE-RELATED"/>
    <property type="match status" value="1"/>
</dbReference>
<dbReference type="EMBL" id="JBEPML010000004">
    <property type="protein sequence ID" value="MET3791321.1"/>
    <property type="molecule type" value="Genomic_DNA"/>
</dbReference>
<dbReference type="InterPro" id="IPR045337">
    <property type="entry name" value="MmgE_PrpD_C"/>
</dbReference>
<dbReference type="Gene3D" id="3.30.1330.120">
    <property type="entry name" value="2-methylcitrate dehydratase PrpD"/>
    <property type="match status" value="1"/>
</dbReference>
<gene>
    <name evidence="4" type="ORF">ABID37_001529</name>
</gene>
<keyword evidence="5" id="KW-1185">Reference proteome</keyword>
<sequence>MPLALDIAKRAVALDCAAFDPQALKWAKDAIADMIGCALLGAETETTEAVLSADAFASGPCLVLGRRRRLGRLDAAFVNGTSGHALDYDDTSKSLSGHPTVIIVPGLLALAETLDASGRKFVDAYIVGVETATRIARGVNFHHYEKGWHPTATLGIFGAAAAAGHMLRLDEEKLAHALAMCTSLASGTKANFGTSTKPMHAGLAARNGLFAALMAGEGVEASPVAFEHAQGFLDVFNGPGNHDAARMLSGWAEPLDLLQPGISIKKYPCVYSVHGAIDAAIALHRAGGFAAGDVSAVLVRMHPRRLLPHVRNPATSALNAKFSLPYAVSRGLLGGAVTLDHFEEGALHDPDVTRVMGLVEMQPHDDDANDYGAEVRVTLRDGRILAETVAAPLGRGPEVPLPAEMLEQKFADCARRALTEAGTRSVFHMLMNLDGLASMRRLTAEIEATTAA</sequence>
<protein>
    <submittedName>
        <fullName evidence="4">2-methylcitrate dehydratase PrpD</fullName>
    </submittedName>
</protein>
<feature type="domain" description="MmgE/PrpD N-terminal" evidence="2">
    <location>
        <begin position="6"/>
        <end position="239"/>
    </location>
</feature>
<dbReference type="InterPro" id="IPR042183">
    <property type="entry name" value="MmgE/PrpD_sf_1"/>
</dbReference>
<dbReference type="InterPro" id="IPR045336">
    <property type="entry name" value="MmgE_PrpD_N"/>
</dbReference>
<dbReference type="InterPro" id="IPR042188">
    <property type="entry name" value="MmgE/PrpD_sf_2"/>
</dbReference>
<evidence type="ECO:0000313" key="5">
    <source>
        <dbReference type="Proteomes" id="UP001549076"/>
    </source>
</evidence>
<dbReference type="Proteomes" id="UP001549076">
    <property type="component" value="Unassembled WGS sequence"/>
</dbReference>
<accession>A0ABV2MX13</accession>
<dbReference type="Pfam" id="PF03972">
    <property type="entry name" value="MmgE_PrpD_N"/>
    <property type="match status" value="1"/>
</dbReference>
<dbReference type="RefSeq" id="WP_354193655.1">
    <property type="nucleotide sequence ID" value="NZ_JBEPML010000004.1"/>
</dbReference>
<evidence type="ECO:0000256" key="1">
    <source>
        <dbReference type="ARBA" id="ARBA00006174"/>
    </source>
</evidence>
<dbReference type="InterPro" id="IPR005656">
    <property type="entry name" value="MmgE_PrpD"/>
</dbReference>
<dbReference type="Gene3D" id="1.10.4100.10">
    <property type="entry name" value="2-methylcitrate dehydratase PrpD"/>
    <property type="match status" value="1"/>
</dbReference>
<proteinExistence type="inferred from homology"/>
<comment type="similarity">
    <text evidence="1">Belongs to the PrpD family.</text>
</comment>
<dbReference type="InterPro" id="IPR036148">
    <property type="entry name" value="MmgE/PrpD_sf"/>
</dbReference>